<feature type="signal peptide" evidence="1">
    <location>
        <begin position="1"/>
        <end position="17"/>
    </location>
</feature>
<keyword evidence="1" id="KW-0732">Signal</keyword>
<name>A0A914DXX2_9BILA</name>
<proteinExistence type="predicted"/>
<organism evidence="2 3">
    <name type="scientific">Acrobeloides nanus</name>
    <dbReference type="NCBI Taxonomy" id="290746"/>
    <lineage>
        <taxon>Eukaryota</taxon>
        <taxon>Metazoa</taxon>
        <taxon>Ecdysozoa</taxon>
        <taxon>Nematoda</taxon>
        <taxon>Chromadorea</taxon>
        <taxon>Rhabditida</taxon>
        <taxon>Tylenchina</taxon>
        <taxon>Cephalobomorpha</taxon>
        <taxon>Cephaloboidea</taxon>
        <taxon>Cephalobidae</taxon>
        <taxon>Acrobeloides</taxon>
    </lineage>
</organism>
<evidence type="ECO:0000313" key="3">
    <source>
        <dbReference type="WBParaSite" id="ACRNAN_scaffold4731.g12972.t1"/>
    </source>
</evidence>
<dbReference type="AlphaFoldDB" id="A0A914DXX2"/>
<evidence type="ECO:0000313" key="2">
    <source>
        <dbReference type="Proteomes" id="UP000887540"/>
    </source>
</evidence>
<reference evidence="3" key="1">
    <citation type="submission" date="2022-11" db="UniProtKB">
        <authorList>
            <consortium name="WormBaseParasite"/>
        </authorList>
    </citation>
    <scope>IDENTIFICATION</scope>
</reference>
<feature type="chain" id="PRO_5037196463" evidence="1">
    <location>
        <begin position="18"/>
        <end position="216"/>
    </location>
</feature>
<dbReference type="Proteomes" id="UP000887540">
    <property type="component" value="Unplaced"/>
</dbReference>
<sequence>MKSQIIVLCIILTVGYACSPSGLSTTGRQHANANRREKLKDKALEATIRNIQKLNPQACMQCGEVKVTKKECDSYSGIHNKGDCGMDTVTYAMAVPKNGTKVCGKAFVYCTPAYSLNQNAAVIAIDLVEDQVEAVLDVNMPEEESNSTITTTTNTTQEAPHSLVMLTKDEKRMVMTTLLCNNNSKWIVEDKYGKETETEKEITLHCISFEAPKEKP</sequence>
<evidence type="ECO:0000256" key="1">
    <source>
        <dbReference type="SAM" id="SignalP"/>
    </source>
</evidence>
<accession>A0A914DXX2</accession>
<dbReference type="PROSITE" id="PS51257">
    <property type="entry name" value="PROKAR_LIPOPROTEIN"/>
    <property type="match status" value="1"/>
</dbReference>
<protein>
    <submittedName>
        <fullName evidence="3">Lipoprotein</fullName>
    </submittedName>
</protein>
<keyword evidence="2" id="KW-1185">Reference proteome</keyword>
<dbReference type="WBParaSite" id="ACRNAN_scaffold4731.g12972.t1">
    <property type="protein sequence ID" value="ACRNAN_scaffold4731.g12972.t1"/>
    <property type="gene ID" value="ACRNAN_scaffold4731.g12972"/>
</dbReference>